<proteinExistence type="inferred from homology"/>
<evidence type="ECO:0000256" key="2">
    <source>
        <dbReference type="ARBA" id="ARBA00006370"/>
    </source>
</evidence>
<reference evidence="10 11" key="1">
    <citation type="submission" date="2016-07" db="EMBL/GenBank/DDBJ databases">
        <title>Pervasive Adenine N6-methylation of Active Genes in Fungi.</title>
        <authorList>
            <consortium name="DOE Joint Genome Institute"/>
            <person name="Mondo S.J."/>
            <person name="Dannebaum R.O."/>
            <person name="Kuo R.C."/>
            <person name="Labutti K."/>
            <person name="Haridas S."/>
            <person name="Kuo A."/>
            <person name="Salamov A."/>
            <person name="Ahrendt S.R."/>
            <person name="Lipzen A."/>
            <person name="Sullivan W."/>
            <person name="Andreopoulos W.B."/>
            <person name="Clum A."/>
            <person name="Lindquist E."/>
            <person name="Daum C."/>
            <person name="Ramamoorthy G.K."/>
            <person name="Gryganskyi A."/>
            <person name="Culley D."/>
            <person name="Magnuson J.K."/>
            <person name="James T.Y."/>
            <person name="O'Malley M.A."/>
            <person name="Stajich J.E."/>
            <person name="Spatafora J.W."/>
            <person name="Visel A."/>
            <person name="Grigoriev I.V."/>
        </authorList>
    </citation>
    <scope>NUCLEOTIDE SEQUENCE [LARGE SCALE GENOMIC DNA]</scope>
    <source>
        <strain evidence="10 11">NRRL 3116</strain>
    </source>
</reference>
<keyword evidence="6 8" id="KW-0732">Signal</keyword>
<dbReference type="PROSITE" id="PS51257">
    <property type="entry name" value="PROKAR_LIPOPROTEIN"/>
    <property type="match status" value="1"/>
</dbReference>
<dbReference type="RefSeq" id="XP_021886389.1">
    <property type="nucleotide sequence ID" value="XM_022027376.1"/>
</dbReference>
<evidence type="ECO:0000256" key="8">
    <source>
        <dbReference type="SAM" id="SignalP"/>
    </source>
</evidence>
<dbReference type="PANTHER" id="PTHR11306:SF0">
    <property type="entry name" value="PHOSPHATIDYLGLYCEROL_PHOSPHATIDYLINOSITOL TRANSFER PROTEIN"/>
    <property type="match status" value="1"/>
</dbReference>
<dbReference type="EMBL" id="MCFF01000001">
    <property type="protein sequence ID" value="ORZ28716.1"/>
    <property type="molecule type" value="Genomic_DNA"/>
</dbReference>
<dbReference type="InterPro" id="IPR003172">
    <property type="entry name" value="ML_dom"/>
</dbReference>
<evidence type="ECO:0000256" key="4">
    <source>
        <dbReference type="ARBA" id="ARBA00016056"/>
    </source>
</evidence>
<dbReference type="GeneID" id="33569219"/>
<feature type="signal peptide" evidence="8">
    <location>
        <begin position="1"/>
        <end position="19"/>
    </location>
</feature>
<evidence type="ECO:0000313" key="11">
    <source>
        <dbReference type="Proteomes" id="UP000193648"/>
    </source>
</evidence>
<dbReference type="GO" id="GO:0032934">
    <property type="term" value="F:sterol binding"/>
    <property type="evidence" value="ECO:0007669"/>
    <property type="project" value="InterPro"/>
</dbReference>
<dbReference type="PANTHER" id="PTHR11306">
    <property type="entry name" value="NIEMANN PICK TYPE C2 PROTEIN NPC2-RELATED"/>
    <property type="match status" value="1"/>
</dbReference>
<dbReference type="SUPFAM" id="SSF81296">
    <property type="entry name" value="E set domains"/>
    <property type="match status" value="1"/>
</dbReference>
<keyword evidence="7" id="KW-0445">Lipid transport</keyword>
<dbReference type="GO" id="GO:0015918">
    <property type="term" value="P:sterol transport"/>
    <property type="evidence" value="ECO:0007669"/>
    <property type="project" value="InterPro"/>
</dbReference>
<protein>
    <recommendedName>
        <fullName evidence="4">Phosphatidylglycerol/phosphatidylinositol transfer protein</fullName>
    </recommendedName>
</protein>
<dbReference type="Proteomes" id="UP000193648">
    <property type="component" value="Unassembled WGS sequence"/>
</dbReference>
<evidence type="ECO:0000256" key="3">
    <source>
        <dbReference type="ARBA" id="ARBA00011245"/>
    </source>
</evidence>
<dbReference type="Pfam" id="PF02221">
    <property type="entry name" value="E1_DerP2_DerF2"/>
    <property type="match status" value="1"/>
</dbReference>
<sequence length="146" mass="14757">MKFFSVTAIALALASSASAAFSSCGAATDSFQLSGISYAPNPPKVNQNVCVTVNGSLSKPVIQGSSIRVTGHVWGLKVYDQTSDLCAALAGSATPCPIATTVTSVTHCITVPSEVPAGVSITLKATATNGSGERLFCISGPLTFTN</sequence>
<dbReference type="OrthoDB" id="6409159at2759"/>
<keyword evidence="5" id="KW-0813">Transport</keyword>
<comment type="function">
    <text evidence="1">Catalyzes the intermembrane transfer of phosphatidylglycerol and phosphatidylinositol.</text>
</comment>
<accession>A0A1Y2H2D8</accession>
<feature type="domain" description="MD-2-related lipid-recognition" evidence="9">
    <location>
        <begin position="21"/>
        <end position="142"/>
    </location>
</feature>
<feature type="chain" id="PRO_5012779287" description="Phosphatidylglycerol/phosphatidylinositol transfer protein" evidence="8">
    <location>
        <begin position="20"/>
        <end position="146"/>
    </location>
</feature>
<organism evidence="10 11">
    <name type="scientific">Lobosporangium transversale</name>
    <dbReference type="NCBI Taxonomy" id="64571"/>
    <lineage>
        <taxon>Eukaryota</taxon>
        <taxon>Fungi</taxon>
        <taxon>Fungi incertae sedis</taxon>
        <taxon>Mucoromycota</taxon>
        <taxon>Mortierellomycotina</taxon>
        <taxon>Mortierellomycetes</taxon>
        <taxon>Mortierellales</taxon>
        <taxon>Mortierellaceae</taxon>
        <taxon>Lobosporangium</taxon>
    </lineage>
</organism>
<keyword evidence="11" id="KW-1185">Reference proteome</keyword>
<evidence type="ECO:0000259" key="9">
    <source>
        <dbReference type="SMART" id="SM00737"/>
    </source>
</evidence>
<dbReference type="SMART" id="SM00737">
    <property type="entry name" value="ML"/>
    <property type="match status" value="1"/>
</dbReference>
<evidence type="ECO:0000256" key="1">
    <source>
        <dbReference type="ARBA" id="ARBA00002053"/>
    </source>
</evidence>
<dbReference type="InParanoid" id="A0A1Y2H2D8"/>
<dbReference type="InterPro" id="IPR014756">
    <property type="entry name" value="Ig_E-set"/>
</dbReference>
<evidence type="ECO:0000256" key="6">
    <source>
        <dbReference type="ARBA" id="ARBA00022729"/>
    </source>
</evidence>
<gene>
    <name evidence="10" type="ORF">BCR41DRAFT_382683</name>
</gene>
<comment type="similarity">
    <text evidence="2">Belongs to the NPC2 family.</text>
</comment>
<dbReference type="Gene3D" id="2.60.40.770">
    <property type="match status" value="1"/>
</dbReference>
<dbReference type="InterPro" id="IPR039670">
    <property type="entry name" value="NPC2-like"/>
</dbReference>
<evidence type="ECO:0000313" key="10">
    <source>
        <dbReference type="EMBL" id="ORZ28716.1"/>
    </source>
</evidence>
<evidence type="ECO:0000256" key="7">
    <source>
        <dbReference type="ARBA" id="ARBA00023055"/>
    </source>
</evidence>
<evidence type="ECO:0000256" key="5">
    <source>
        <dbReference type="ARBA" id="ARBA00022448"/>
    </source>
</evidence>
<comment type="caution">
    <text evidence="10">The sequence shown here is derived from an EMBL/GenBank/DDBJ whole genome shotgun (WGS) entry which is preliminary data.</text>
</comment>
<comment type="subunit">
    <text evidence="3">Monomer.</text>
</comment>
<dbReference type="AlphaFoldDB" id="A0A1Y2H2D8"/>
<name>A0A1Y2H2D8_9FUNG</name>